<feature type="transmembrane region" description="Helical" evidence="6">
    <location>
        <begin position="315"/>
        <end position="339"/>
    </location>
</feature>
<dbReference type="GO" id="GO:0005886">
    <property type="term" value="C:plasma membrane"/>
    <property type="evidence" value="ECO:0007669"/>
    <property type="project" value="UniProtKB-SubCell"/>
</dbReference>
<feature type="transmembrane region" description="Helical" evidence="6">
    <location>
        <begin position="126"/>
        <end position="144"/>
    </location>
</feature>
<evidence type="ECO:0000256" key="5">
    <source>
        <dbReference type="ARBA" id="ARBA00023136"/>
    </source>
</evidence>
<keyword evidence="3 6" id="KW-0812">Transmembrane</keyword>
<dbReference type="PANTHER" id="PTHR30250">
    <property type="entry name" value="PST FAMILY PREDICTED COLANIC ACID TRANSPORTER"/>
    <property type="match status" value="1"/>
</dbReference>
<evidence type="ECO:0000256" key="1">
    <source>
        <dbReference type="ARBA" id="ARBA00004651"/>
    </source>
</evidence>
<dbReference type="PANTHER" id="PTHR30250:SF11">
    <property type="entry name" value="O-ANTIGEN TRANSPORTER-RELATED"/>
    <property type="match status" value="1"/>
</dbReference>
<feature type="transmembrane region" description="Helical" evidence="6">
    <location>
        <begin position="230"/>
        <end position="247"/>
    </location>
</feature>
<dbReference type="InterPro" id="IPR050833">
    <property type="entry name" value="Poly_Biosynth_Transport"/>
</dbReference>
<dbReference type="InterPro" id="IPR002797">
    <property type="entry name" value="Polysacc_synth"/>
</dbReference>
<evidence type="ECO:0000256" key="2">
    <source>
        <dbReference type="ARBA" id="ARBA00022475"/>
    </source>
</evidence>
<feature type="transmembrane region" description="Helical" evidence="6">
    <location>
        <begin position="50"/>
        <end position="74"/>
    </location>
</feature>
<evidence type="ECO:0000256" key="4">
    <source>
        <dbReference type="ARBA" id="ARBA00022989"/>
    </source>
</evidence>
<gene>
    <name evidence="7" type="ORF">MXMO3_01651</name>
</gene>
<feature type="transmembrane region" description="Helical" evidence="6">
    <location>
        <begin position="95"/>
        <end position="114"/>
    </location>
</feature>
<keyword evidence="4 6" id="KW-1133">Transmembrane helix</keyword>
<name>A0A2R4ME84_9HYPH</name>
<dbReference type="KEGG" id="mmyr:MXMO3_01651"/>
<proteinExistence type="predicted"/>
<feature type="transmembrane region" description="Helical" evidence="6">
    <location>
        <begin position="377"/>
        <end position="396"/>
    </location>
</feature>
<organism evidence="7 8">
    <name type="scientific">Maritalea myrionectae</name>
    <dbReference type="NCBI Taxonomy" id="454601"/>
    <lineage>
        <taxon>Bacteria</taxon>
        <taxon>Pseudomonadati</taxon>
        <taxon>Pseudomonadota</taxon>
        <taxon>Alphaproteobacteria</taxon>
        <taxon>Hyphomicrobiales</taxon>
        <taxon>Devosiaceae</taxon>
        <taxon>Maritalea</taxon>
    </lineage>
</organism>
<dbReference type="Pfam" id="PF01943">
    <property type="entry name" value="Polysacc_synt"/>
    <property type="match status" value="1"/>
</dbReference>
<comment type="subcellular location">
    <subcellularLocation>
        <location evidence="1">Cell membrane</location>
        <topology evidence="1">Multi-pass membrane protein</topology>
    </subcellularLocation>
</comment>
<sequence>MALARAFSKFRTTSGFASIATLGVRLGGAGIGFLSHIALARLIEPAQYGVYVFAWTIVVLLGTFSGIGLPVAATKFVATYQDQQKQSHLSLFTRYAAIVGLLVAFFATCLMFAVSFFAPEHIVEPIFRPALLIGAFCIPLFTLTEVGKGVARGFGRNVVAYAPAYLFRPILILLGVAVLILSGWTLNAVHLVYISLIALLLPLLWQWSFMRGTLSARTEHAPREVGLNRVWLMTALPLTAVEAYNLLLANTDILVLKFYVTPADLAVYFVGTKIAALLSFVTFAISASAGKPIAAAFGRGDMDKVRQLTHHFANLAFWPTLAGFVVLLIGGGVLLSLFGPVYADAYLPMIILAFGVLLQSFTAAAKYCMAMTGGQKQMSVVLVVTLGLNLLLNLALVPPFGIVGAATATVLATLVSIIALLVLIKRQMGFWAISNGVPTKLNLTSDA</sequence>
<keyword evidence="8" id="KW-1185">Reference proteome</keyword>
<reference evidence="7 8" key="1">
    <citation type="submission" date="2017-05" db="EMBL/GenBank/DDBJ databases">
        <title>Genome Analysis of Maritalea myrionectae HL2708#5.</title>
        <authorList>
            <consortium name="Cotde Inc.-PKNU"/>
            <person name="Jang D."/>
            <person name="Oh H.-M."/>
        </authorList>
    </citation>
    <scope>NUCLEOTIDE SEQUENCE [LARGE SCALE GENOMIC DNA]</scope>
    <source>
        <strain evidence="7 8">HL2708#5</strain>
    </source>
</reference>
<feature type="transmembrane region" description="Helical" evidence="6">
    <location>
        <begin position="402"/>
        <end position="424"/>
    </location>
</feature>
<evidence type="ECO:0000256" key="3">
    <source>
        <dbReference type="ARBA" id="ARBA00022692"/>
    </source>
</evidence>
<dbReference type="AlphaFoldDB" id="A0A2R4ME84"/>
<evidence type="ECO:0000313" key="8">
    <source>
        <dbReference type="Proteomes" id="UP000258927"/>
    </source>
</evidence>
<keyword evidence="5 6" id="KW-0472">Membrane</keyword>
<feature type="transmembrane region" description="Helical" evidence="6">
    <location>
        <begin position="267"/>
        <end position="294"/>
    </location>
</feature>
<feature type="transmembrane region" description="Helical" evidence="6">
    <location>
        <begin position="345"/>
        <end position="365"/>
    </location>
</feature>
<accession>A0A2R4ME84</accession>
<feature type="transmembrane region" description="Helical" evidence="6">
    <location>
        <begin position="165"/>
        <end position="184"/>
    </location>
</feature>
<protein>
    <submittedName>
        <fullName evidence="7">Uncharacterized protein</fullName>
    </submittedName>
</protein>
<dbReference type="RefSeq" id="WP_117395533.1">
    <property type="nucleotide sequence ID" value="NZ_CP021330.1"/>
</dbReference>
<dbReference type="EMBL" id="CP021330">
    <property type="protein sequence ID" value="AVX04179.1"/>
    <property type="molecule type" value="Genomic_DNA"/>
</dbReference>
<keyword evidence="2" id="KW-1003">Cell membrane</keyword>
<dbReference type="STRING" id="1122213.GCA_000423365_01139"/>
<feature type="transmembrane region" description="Helical" evidence="6">
    <location>
        <begin position="190"/>
        <end position="209"/>
    </location>
</feature>
<evidence type="ECO:0000313" key="7">
    <source>
        <dbReference type="EMBL" id="AVX04179.1"/>
    </source>
</evidence>
<evidence type="ECO:0000256" key="6">
    <source>
        <dbReference type="SAM" id="Phobius"/>
    </source>
</evidence>
<dbReference type="Proteomes" id="UP000258927">
    <property type="component" value="Chromosome"/>
</dbReference>